<feature type="domain" description="Xylanolytic transcriptional activator regulatory" evidence="7">
    <location>
        <begin position="47"/>
        <end position="148"/>
    </location>
</feature>
<keyword evidence="4" id="KW-0804">Transcription</keyword>
<evidence type="ECO:0000256" key="5">
    <source>
        <dbReference type="ARBA" id="ARBA00023242"/>
    </source>
</evidence>
<accession>A0A9P9APD9</accession>
<keyword evidence="3" id="KW-0805">Transcription regulation</keyword>
<evidence type="ECO:0000256" key="6">
    <source>
        <dbReference type="SAM" id="MobiDB-lite"/>
    </source>
</evidence>
<dbReference type="GO" id="GO:0005634">
    <property type="term" value="C:nucleus"/>
    <property type="evidence" value="ECO:0007669"/>
    <property type="project" value="UniProtKB-SubCell"/>
</dbReference>
<dbReference type="GO" id="GO:0003677">
    <property type="term" value="F:DNA binding"/>
    <property type="evidence" value="ECO:0007669"/>
    <property type="project" value="InterPro"/>
</dbReference>
<reference evidence="8 9" key="1">
    <citation type="journal article" date="2021" name="Nat. Commun.">
        <title>Genetic determinants of endophytism in the Arabidopsis root mycobiome.</title>
        <authorList>
            <person name="Mesny F."/>
            <person name="Miyauchi S."/>
            <person name="Thiergart T."/>
            <person name="Pickel B."/>
            <person name="Atanasova L."/>
            <person name="Karlsson M."/>
            <person name="Huettel B."/>
            <person name="Barry K.W."/>
            <person name="Haridas S."/>
            <person name="Chen C."/>
            <person name="Bauer D."/>
            <person name="Andreopoulos W."/>
            <person name="Pangilinan J."/>
            <person name="LaButti K."/>
            <person name="Riley R."/>
            <person name="Lipzen A."/>
            <person name="Clum A."/>
            <person name="Drula E."/>
            <person name="Henrissat B."/>
            <person name="Kohler A."/>
            <person name="Grigoriev I.V."/>
            <person name="Martin F.M."/>
            <person name="Hacquard S."/>
        </authorList>
    </citation>
    <scope>NUCLEOTIDE SEQUENCE [LARGE SCALE GENOMIC DNA]</scope>
    <source>
        <strain evidence="8 9">MPI-CAGE-CH-0241</strain>
    </source>
</reference>
<evidence type="ECO:0000256" key="4">
    <source>
        <dbReference type="ARBA" id="ARBA00023163"/>
    </source>
</evidence>
<dbReference type="GO" id="GO:0000981">
    <property type="term" value="F:DNA-binding transcription factor activity, RNA polymerase II-specific"/>
    <property type="evidence" value="ECO:0007669"/>
    <property type="project" value="InterPro"/>
</dbReference>
<comment type="subcellular location">
    <subcellularLocation>
        <location evidence="1">Nucleus</location>
    </subcellularLocation>
</comment>
<organism evidence="8 9">
    <name type="scientific">Thelonectria olida</name>
    <dbReference type="NCBI Taxonomy" id="1576542"/>
    <lineage>
        <taxon>Eukaryota</taxon>
        <taxon>Fungi</taxon>
        <taxon>Dikarya</taxon>
        <taxon>Ascomycota</taxon>
        <taxon>Pezizomycotina</taxon>
        <taxon>Sordariomycetes</taxon>
        <taxon>Hypocreomycetidae</taxon>
        <taxon>Hypocreales</taxon>
        <taxon>Nectriaceae</taxon>
        <taxon>Thelonectria</taxon>
    </lineage>
</organism>
<sequence>MVTSRFLPPLSGGIISGEIDISHISQADWRTIGGYWAEQASQRALMNADKPTLELVQACQILALYWFAKGETIRTNMHTSIAYRASRLLHLHQMLGKNSDAYWSAGRDRGLRCFWACWLTKCASQENANFQIDCWDDVIDCPLPDDDANGSLTIPTRCLGKHGLIQDVGPTLHNSPLGFNASLIIIQGLWWEVQRFVQAVHATSSSPTERAFEFCSLSKRLEELPDKMDEFAKYKVDREPPRSNSGDQGRVFSLTYLYHLCVVYLHSSMVPVLSCSSQTPPISRAMIRLAAEQAWEHSVFITTITEQFIARKASISKSWAVVGYGAYVCAAIQLRRYLALGILTHQRLKDTTVHLHLAGELRKYWMTLRPLHNDMERQFSQAEALISSQPVNRRQETDEQRGQLTRLIVQPDSGSSPELSSHLRPYAASDDIQKEQQPVQPNSNVPVIAVEARDTSPGTSPGSNVPQRPHDTPPAQTLGHAERPLVGWEPPLEGLREECVPAPNWTFREDGIWWSQDPESLGDVFGSGFFLHDDIDLRMDMH</sequence>
<dbReference type="GO" id="GO:0006351">
    <property type="term" value="P:DNA-templated transcription"/>
    <property type="evidence" value="ECO:0007669"/>
    <property type="project" value="InterPro"/>
</dbReference>
<evidence type="ECO:0000256" key="2">
    <source>
        <dbReference type="ARBA" id="ARBA00022723"/>
    </source>
</evidence>
<evidence type="ECO:0000256" key="1">
    <source>
        <dbReference type="ARBA" id="ARBA00004123"/>
    </source>
</evidence>
<keyword evidence="2" id="KW-0479">Metal-binding</keyword>
<dbReference type="EMBL" id="JAGPYM010000020">
    <property type="protein sequence ID" value="KAH6884444.1"/>
    <property type="molecule type" value="Genomic_DNA"/>
</dbReference>
<evidence type="ECO:0000256" key="3">
    <source>
        <dbReference type="ARBA" id="ARBA00023015"/>
    </source>
</evidence>
<dbReference type="Pfam" id="PF04082">
    <property type="entry name" value="Fungal_trans"/>
    <property type="match status" value="1"/>
</dbReference>
<evidence type="ECO:0000259" key="7">
    <source>
        <dbReference type="Pfam" id="PF04082"/>
    </source>
</evidence>
<dbReference type="AlphaFoldDB" id="A0A9P9APD9"/>
<dbReference type="PANTHER" id="PTHR47338:SF27">
    <property type="entry name" value="ZN(II)2CYS6 TRANSCRIPTION FACTOR (EUROFUNG)"/>
    <property type="match status" value="1"/>
</dbReference>
<gene>
    <name evidence="8" type="ORF">B0T10DRAFT_579059</name>
</gene>
<dbReference type="GO" id="GO:0008270">
    <property type="term" value="F:zinc ion binding"/>
    <property type="evidence" value="ECO:0007669"/>
    <property type="project" value="InterPro"/>
</dbReference>
<dbReference type="InterPro" id="IPR007219">
    <property type="entry name" value="XnlR_reg_dom"/>
</dbReference>
<evidence type="ECO:0000313" key="9">
    <source>
        <dbReference type="Proteomes" id="UP000777438"/>
    </source>
</evidence>
<name>A0A9P9APD9_9HYPO</name>
<dbReference type="OrthoDB" id="309640at2759"/>
<protein>
    <recommendedName>
        <fullName evidence="7">Xylanolytic transcriptional activator regulatory domain-containing protein</fullName>
    </recommendedName>
</protein>
<feature type="compositionally biased region" description="Polar residues" evidence="6">
    <location>
        <begin position="456"/>
        <end position="466"/>
    </location>
</feature>
<dbReference type="Proteomes" id="UP000777438">
    <property type="component" value="Unassembled WGS sequence"/>
</dbReference>
<proteinExistence type="predicted"/>
<dbReference type="PANTHER" id="PTHR47338">
    <property type="entry name" value="ZN(II)2CYS6 TRANSCRIPTION FACTOR (EUROFUNG)-RELATED"/>
    <property type="match status" value="1"/>
</dbReference>
<feature type="region of interest" description="Disordered" evidence="6">
    <location>
        <begin position="453"/>
        <end position="483"/>
    </location>
</feature>
<comment type="caution">
    <text evidence="8">The sequence shown here is derived from an EMBL/GenBank/DDBJ whole genome shotgun (WGS) entry which is preliminary data.</text>
</comment>
<evidence type="ECO:0000313" key="8">
    <source>
        <dbReference type="EMBL" id="KAH6884444.1"/>
    </source>
</evidence>
<dbReference type="CDD" id="cd12148">
    <property type="entry name" value="fungal_TF_MHR"/>
    <property type="match status" value="1"/>
</dbReference>
<keyword evidence="5" id="KW-0539">Nucleus</keyword>
<dbReference type="InterPro" id="IPR050815">
    <property type="entry name" value="TF_fung"/>
</dbReference>
<keyword evidence="9" id="KW-1185">Reference proteome</keyword>